<keyword evidence="4 6" id="KW-0408">Iron</keyword>
<organism evidence="8 10">
    <name type="scientific">Candidatus Chlorohelix allophototropha</name>
    <dbReference type="NCBI Taxonomy" id="3003348"/>
    <lineage>
        <taxon>Bacteria</taxon>
        <taxon>Bacillati</taxon>
        <taxon>Chloroflexota</taxon>
        <taxon>Chloroflexia</taxon>
        <taxon>Candidatus Chloroheliales</taxon>
        <taxon>Candidatus Chloroheliaceae</taxon>
        <taxon>Candidatus Chlorohelix</taxon>
    </lineage>
</organism>
<dbReference type="GO" id="GO:0140663">
    <property type="term" value="F:ATP-dependent FeS chaperone activity"/>
    <property type="evidence" value="ECO:0007669"/>
    <property type="project" value="InterPro"/>
</dbReference>
<evidence type="ECO:0000313" key="11">
    <source>
        <dbReference type="Proteomes" id="UP001431572"/>
    </source>
</evidence>
<dbReference type="GO" id="GO:0051539">
    <property type="term" value="F:4 iron, 4 sulfur cluster binding"/>
    <property type="evidence" value="ECO:0007669"/>
    <property type="project" value="TreeGrafter"/>
</dbReference>
<dbReference type="PROSITE" id="PS01215">
    <property type="entry name" value="MRP"/>
    <property type="match status" value="1"/>
</dbReference>
<gene>
    <name evidence="8" type="ORF">HXX08_19380</name>
    <name evidence="9" type="ORF">OZ401_003558</name>
</gene>
<dbReference type="AlphaFoldDB" id="A0A8T7M7N5"/>
<evidence type="ECO:0000256" key="6">
    <source>
        <dbReference type="HAMAP-Rule" id="MF_02040"/>
    </source>
</evidence>
<dbReference type="InterPro" id="IPR015077">
    <property type="entry name" value="DUF1858"/>
</dbReference>
<keyword evidence="5 6" id="KW-0411">Iron-sulfur</keyword>
<dbReference type="FunFam" id="3.40.50.300:FF:001119">
    <property type="entry name" value="Iron-sulfur cluster carrier protein"/>
    <property type="match status" value="1"/>
</dbReference>
<keyword evidence="1 6" id="KW-0479">Metal-binding</keyword>
<evidence type="ECO:0000313" key="8">
    <source>
        <dbReference type="EMBL" id="NWJ48023.1"/>
    </source>
</evidence>
<dbReference type="Proteomes" id="UP001431572">
    <property type="component" value="Chromosome 2"/>
</dbReference>
<keyword evidence="11" id="KW-1185">Reference proteome</keyword>
<dbReference type="Gene3D" id="3.40.50.300">
    <property type="entry name" value="P-loop containing nucleotide triphosphate hydrolases"/>
    <property type="match status" value="1"/>
</dbReference>
<dbReference type="Pfam" id="PF10609">
    <property type="entry name" value="ParA"/>
    <property type="match status" value="1"/>
</dbReference>
<accession>A0A8T7M7N5</accession>
<reference evidence="8 10" key="1">
    <citation type="submission" date="2020-06" db="EMBL/GenBank/DDBJ databases">
        <title>Anoxygenic phototrophic Chloroflexota member uses a Type I reaction center.</title>
        <authorList>
            <person name="Tsuji J.M."/>
            <person name="Shaw N.A."/>
            <person name="Nagashima S."/>
            <person name="Venkiteswaran J."/>
            <person name="Schiff S.L."/>
            <person name="Hanada S."/>
            <person name="Tank M."/>
            <person name="Neufeld J.D."/>
        </authorList>
    </citation>
    <scope>NUCLEOTIDE SEQUENCE [LARGE SCALE GENOMIC DNA]</scope>
    <source>
        <strain evidence="8">L227-S17</strain>
    </source>
</reference>
<dbReference type="EMBL" id="JACATZ010000003">
    <property type="protein sequence ID" value="NWJ48023.1"/>
    <property type="molecule type" value="Genomic_DNA"/>
</dbReference>
<dbReference type="RefSeq" id="WP_341471802.1">
    <property type="nucleotide sequence ID" value="NZ_CP128400.1"/>
</dbReference>
<sequence length="359" mass="39085">MAEFQKIQSDMTIKTVVTEYPDTIRVFAKHGLGCATCHIAGLDTVEKGARAHKIKLEPLLADLNLVLENPAAFPEIEAGGLMPSTPGSEFETTGLIKNVVAIVSGKGGVGKSYVTSMLAVGLNRMGKKVGILDADVTGPSIPRTFGILARPALQDNGKIIPVISSQGIKIMSSLFFVADEDEAVIWRGPLITRMIRDNFYNNTLWGELDYLLVDLPPGTSDAPLTVMQSLDVKGIILVSSPQLLANSIVRKAIRMADKMHTPILGVAENMSWFVMPGSDKKLELFGTSQGEELATSANAPLLGRLPLDPQARLLIDEGRVEEYRSIETDELVQNFLKYAEPQMKKRTLVIRDTTEPAKD</sequence>
<keyword evidence="6" id="KW-0378">Hydrolase</keyword>
<comment type="similarity">
    <text evidence="6">Belongs to the Mrp/NBP35 ATP-binding proteins family.</text>
</comment>
<dbReference type="InterPro" id="IPR019591">
    <property type="entry name" value="Mrp/NBP35_ATP-bd"/>
</dbReference>
<dbReference type="GO" id="GO:0046872">
    <property type="term" value="F:metal ion binding"/>
    <property type="evidence" value="ECO:0007669"/>
    <property type="project" value="UniProtKB-KW"/>
</dbReference>
<dbReference type="CDD" id="cd02037">
    <property type="entry name" value="Mrp_NBP35"/>
    <property type="match status" value="1"/>
</dbReference>
<evidence type="ECO:0000256" key="3">
    <source>
        <dbReference type="ARBA" id="ARBA00022840"/>
    </source>
</evidence>
<proteinExistence type="inferred from homology"/>
<evidence type="ECO:0000313" key="9">
    <source>
        <dbReference type="EMBL" id="WJW69927.1"/>
    </source>
</evidence>
<dbReference type="InterPro" id="IPR033756">
    <property type="entry name" value="YlxH/NBP35"/>
</dbReference>
<dbReference type="NCBIfam" id="TIGR03980">
    <property type="entry name" value="prismane_assoc"/>
    <property type="match status" value="1"/>
</dbReference>
<dbReference type="PANTHER" id="PTHR42961:SF2">
    <property type="entry name" value="IRON-SULFUR PROTEIN NUBPL"/>
    <property type="match status" value="1"/>
</dbReference>
<evidence type="ECO:0000313" key="10">
    <source>
        <dbReference type="Proteomes" id="UP000521676"/>
    </source>
</evidence>
<dbReference type="SUPFAM" id="SSF140683">
    <property type="entry name" value="SP0561-like"/>
    <property type="match status" value="1"/>
</dbReference>
<dbReference type="InterPro" id="IPR038062">
    <property type="entry name" value="ScdA-like_N_sf"/>
</dbReference>
<evidence type="ECO:0000256" key="2">
    <source>
        <dbReference type="ARBA" id="ARBA00022741"/>
    </source>
</evidence>
<evidence type="ECO:0000256" key="5">
    <source>
        <dbReference type="ARBA" id="ARBA00023014"/>
    </source>
</evidence>
<dbReference type="Gene3D" id="1.10.3910.10">
    <property type="entry name" value="SP0561-like"/>
    <property type="match status" value="1"/>
</dbReference>
<evidence type="ECO:0000256" key="4">
    <source>
        <dbReference type="ARBA" id="ARBA00023004"/>
    </source>
</evidence>
<reference evidence="9" key="2">
    <citation type="journal article" date="2024" name="Nature">
        <title>Anoxygenic phototroph of the Chloroflexota uses a type I reaction centre.</title>
        <authorList>
            <person name="Tsuji J.M."/>
            <person name="Shaw N.A."/>
            <person name="Nagashima S."/>
            <person name="Venkiteswaran J.J."/>
            <person name="Schiff S.L."/>
            <person name="Watanabe T."/>
            <person name="Fukui M."/>
            <person name="Hanada S."/>
            <person name="Tank M."/>
            <person name="Neufeld J.D."/>
        </authorList>
    </citation>
    <scope>NUCLEOTIDE SEQUENCE</scope>
    <source>
        <strain evidence="9">L227-S17</strain>
    </source>
</reference>
<dbReference type="GO" id="GO:0016226">
    <property type="term" value="P:iron-sulfur cluster assembly"/>
    <property type="evidence" value="ECO:0007669"/>
    <property type="project" value="InterPro"/>
</dbReference>
<dbReference type="InterPro" id="IPR027417">
    <property type="entry name" value="P-loop_NTPase"/>
</dbReference>
<dbReference type="EMBL" id="CP128400">
    <property type="protein sequence ID" value="WJW69927.1"/>
    <property type="molecule type" value="Genomic_DNA"/>
</dbReference>
<dbReference type="Pfam" id="PF08984">
    <property type="entry name" value="DUF1858"/>
    <property type="match status" value="1"/>
</dbReference>
<keyword evidence="3 6" id="KW-0067">ATP-binding</keyword>
<dbReference type="InterPro" id="IPR023883">
    <property type="entry name" value="CHP03980_redox-disulphide"/>
</dbReference>
<protein>
    <recommendedName>
        <fullName evidence="6">Iron-sulfur cluster carrier protein</fullName>
    </recommendedName>
</protein>
<dbReference type="InterPro" id="IPR000808">
    <property type="entry name" value="Mrp-like_CS"/>
</dbReference>
<comment type="subunit">
    <text evidence="6">Homodimer.</text>
</comment>
<dbReference type="SUPFAM" id="SSF52540">
    <property type="entry name" value="P-loop containing nucleoside triphosphate hydrolases"/>
    <property type="match status" value="1"/>
</dbReference>
<keyword evidence="2 6" id="KW-0547">Nucleotide-binding</keyword>
<dbReference type="GO" id="GO:0005524">
    <property type="term" value="F:ATP binding"/>
    <property type="evidence" value="ECO:0007669"/>
    <property type="project" value="UniProtKB-UniRule"/>
</dbReference>
<dbReference type="PANTHER" id="PTHR42961">
    <property type="entry name" value="IRON-SULFUR PROTEIN NUBPL"/>
    <property type="match status" value="1"/>
</dbReference>
<feature type="binding site" evidence="6">
    <location>
        <begin position="105"/>
        <end position="112"/>
    </location>
    <ligand>
        <name>ATP</name>
        <dbReference type="ChEBI" id="CHEBI:30616"/>
    </ligand>
</feature>
<evidence type="ECO:0000259" key="7">
    <source>
        <dbReference type="Pfam" id="PF08984"/>
    </source>
</evidence>
<evidence type="ECO:0000256" key="1">
    <source>
        <dbReference type="ARBA" id="ARBA00022723"/>
    </source>
</evidence>
<name>A0A8T7M7N5_9CHLR</name>
<dbReference type="GO" id="GO:0016887">
    <property type="term" value="F:ATP hydrolysis activity"/>
    <property type="evidence" value="ECO:0007669"/>
    <property type="project" value="UniProtKB-UniRule"/>
</dbReference>
<feature type="domain" description="DUF1858" evidence="7">
    <location>
        <begin position="7"/>
        <end position="59"/>
    </location>
</feature>
<dbReference type="Proteomes" id="UP000521676">
    <property type="component" value="Unassembled WGS sequence"/>
</dbReference>
<dbReference type="HAMAP" id="MF_02040">
    <property type="entry name" value="Mrp_NBP35"/>
    <property type="match status" value="1"/>
</dbReference>
<dbReference type="InterPro" id="IPR044304">
    <property type="entry name" value="NUBPL-like"/>
</dbReference>
<comment type="function">
    <text evidence="6">Binds and transfers iron-sulfur (Fe-S) clusters to target apoproteins. Can hydrolyze ATP.</text>
</comment>